<keyword evidence="2" id="KW-1133">Transmembrane helix</keyword>
<dbReference type="GeneID" id="98175035"/>
<organism evidence="3 4">
    <name type="scientific">Madurella fahalii</name>
    <dbReference type="NCBI Taxonomy" id="1157608"/>
    <lineage>
        <taxon>Eukaryota</taxon>
        <taxon>Fungi</taxon>
        <taxon>Dikarya</taxon>
        <taxon>Ascomycota</taxon>
        <taxon>Pezizomycotina</taxon>
        <taxon>Sordariomycetes</taxon>
        <taxon>Sordariomycetidae</taxon>
        <taxon>Sordariales</taxon>
        <taxon>Sordariales incertae sedis</taxon>
        <taxon>Madurella</taxon>
    </lineage>
</organism>
<feature type="compositionally biased region" description="Basic and acidic residues" evidence="1">
    <location>
        <begin position="304"/>
        <end position="317"/>
    </location>
</feature>
<name>A0ABQ0G8K1_9PEZI</name>
<dbReference type="Proteomes" id="UP001628179">
    <property type="component" value="Unassembled WGS sequence"/>
</dbReference>
<accession>A0ABQ0G8K1</accession>
<sequence length="337" mass="37025">MASLWSHILQRDANSGVHSDLTTGAIAGISCGAAALFLSALVLFIIYWRRLRGYDREDTFYSCNFNEREPPGGMPPTLTYTTDYKMDRYQEGDPGTSYTYSTEKPAYTISPPSTYGSASAMPTHPAYIPRAIVRGTPTPSTRSIASPTPLPPQFPSPGTASSKSQPDEAAIPAYINAAAAAPVRRAFSPPPYSGSRPRTHDEVKDMVLSKAVAQEREPNSSLARSLSITPRSKPLHGRENTTISGPLAFPEYYQAPLPPLPADGERTKWEEEEEEEQEGEGETDSRTFRNRVFSGQGEQQGQAKPERGRKRDKDSRHSSGGNRHYAEIEIGRGSDIW</sequence>
<feature type="transmembrane region" description="Helical" evidence="2">
    <location>
        <begin position="25"/>
        <end position="48"/>
    </location>
</feature>
<feature type="compositionally biased region" description="Polar residues" evidence="1">
    <location>
        <begin position="219"/>
        <end position="230"/>
    </location>
</feature>
<dbReference type="EMBL" id="BAAFSV010000002">
    <property type="protein sequence ID" value="GAB1314082.1"/>
    <property type="molecule type" value="Genomic_DNA"/>
</dbReference>
<comment type="caution">
    <text evidence="3">The sequence shown here is derived from an EMBL/GenBank/DDBJ whole genome shotgun (WGS) entry which is preliminary data.</text>
</comment>
<feature type="compositionally biased region" description="Basic and acidic residues" evidence="1">
    <location>
        <begin position="324"/>
        <end position="337"/>
    </location>
</feature>
<feature type="compositionally biased region" description="Acidic residues" evidence="1">
    <location>
        <begin position="270"/>
        <end position="282"/>
    </location>
</feature>
<keyword evidence="2" id="KW-0812">Transmembrane</keyword>
<evidence type="ECO:0000256" key="2">
    <source>
        <dbReference type="SAM" id="Phobius"/>
    </source>
</evidence>
<protein>
    <submittedName>
        <fullName evidence="3">Uncharacterized protein</fullName>
    </submittedName>
</protein>
<proteinExistence type="predicted"/>
<evidence type="ECO:0000256" key="1">
    <source>
        <dbReference type="SAM" id="MobiDB-lite"/>
    </source>
</evidence>
<feature type="region of interest" description="Disordered" evidence="1">
    <location>
        <begin position="133"/>
        <end position="166"/>
    </location>
</feature>
<gene>
    <name evidence="3" type="ORF">MFIFM68171_04292</name>
</gene>
<feature type="region of interest" description="Disordered" evidence="1">
    <location>
        <begin position="211"/>
        <end position="337"/>
    </location>
</feature>
<keyword evidence="4" id="KW-1185">Reference proteome</keyword>
<dbReference type="RefSeq" id="XP_070915813.1">
    <property type="nucleotide sequence ID" value="XM_071059712.1"/>
</dbReference>
<reference evidence="3 4" key="1">
    <citation type="submission" date="2024-09" db="EMBL/GenBank/DDBJ databases">
        <title>Itraconazole resistance in Madurella fahalii resulting from another homologue of gene encoding cytochrome P450 14-alpha sterol demethylase (CYP51).</title>
        <authorList>
            <person name="Yoshioka I."/>
            <person name="Fahal A.H."/>
            <person name="Kaneko S."/>
            <person name="Yaguchi T."/>
        </authorList>
    </citation>
    <scope>NUCLEOTIDE SEQUENCE [LARGE SCALE GENOMIC DNA]</scope>
    <source>
        <strain evidence="3 4">IFM 68171</strain>
    </source>
</reference>
<keyword evidence="2" id="KW-0472">Membrane</keyword>
<feature type="compositionally biased region" description="Polar residues" evidence="1">
    <location>
        <begin position="137"/>
        <end position="146"/>
    </location>
</feature>
<evidence type="ECO:0000313" key="3">
    <source>
        <dbReference type="EMBL" id="GAB1314082.1"/>
    </source>
</evidence>
<evidence type="ECO:0000313" key="4">
    <source>
        <dbReference type="Proteomes" id="UP001628179"/>
    </source>
</evidence>